<feature type="compositionally biased region" description="Low complexity" evidence="3">
    <location>
        <begin position="41"/>
        <end position="53"/>
    </location>
</feature>
<organism evidence="5 6">
    <name type="scientific">Alienimonas californiensis</name>
    <dbReference type="NCBI Taxonomy" id="2527989"/>
    <lineage>
        <taxon>Bacteria</taxon>
        <taxon>Pseudomonadati</taxon>
        <taxon>Planctomycetota</taxon>
        <taxon>Planctomycetia</taxon>
        <taxon>Planctomycetales</taxon>
        <taxon>Planctomycetaceae</taxon>
        <taxon>Alienimonas</taxon>
    </lineage>
</organism>
<dbReference type="AlphaFoldDB" id="A0A517PA29"/>
<feature type="signal peptide" evidence="4">
    <location>
        <begin position="1"/>
        <end position="34"/>
    </location>
</feature>
<dbReference type="Gene3D" id="1.25.40.10">
    <property type="entry name" value="Tetratricopeptide repeat domain"/>
    <property type="match status" value="1"/>
</dbReference>
<keyword evidence="2" id="KW-0802">TPR repeat</keyword>
<dbReference type="EMBL" id="CP036265">
    <property type="protein sequence ID" value="QDT16222.1"/>
    <property type="molecule type" value="Genomic_DNA"/>
</dbReference>
<dbReference type="PANTHER" id="PTHR44943:SF8">
    <property type="entry name" value="TPR REPEAT-CONTAINING PROTEIN MJ0263"/>
    <property type="match status" value="1"/>
</dbReference>
<dbReference type="InterPro" id="IPR006311">
    <property type="entry name" value="TAT_signal"/>
</dbReference>
<evidence type="ECO:0000256" key="4">
    <source>
        <dbReference type="SAM" id="SignalP"/>
    </source>
</evidence>
<evidence type="ECO:0000313" key="5">
    <source>
        <dbReference type="EMBL" id="QDT16222.1"/>
    </source>
</evidence>
<reference evidence="5 6" key="1">
    <citation type="submission" date="2019-02" db="EMBL/GenBank/DDBJ databases">
        <title>Deep-cultivation of Planctomycetes and their phenomic and genomic characterization uncovers novel biology.</title>
        <authorList>
            <person name="Wiegand S."/>
            <person name="Jogler M."/>
            <person name="Boedeker C."/>
            <person name="Pinto D."/>
            <person name="Vollmers J."/>
            <person name="Rivas-Marin E."/>
            <person name="Kohn T."/>
            <person name="Peeters S.H."/>
            <person name="Heuer A."/>
            <person name="Rast P."/>
            <person name="Oberbeckmann S."/>
            <person name="Bunk B."/>
            <person name="Jeske O."/>
            <person name="Meyerdierks A."/>
            <person name="Storesund J.E."/>
            <person name="Kallscheuer N."/>
            <person name="Luecker S."/>
            <person name="Lage O.M."/>
            <person name="Pohl T."/>
            <person name="Merkel B.J."/>
            <person name="Hornburger P."/>
            <person name="Mueller R.-W."/>
            <person name="Bruemmer F."/>
            <person name="Labrenz M."/>
            <person name="Spormann A.M."/>
            <person name="Op den Camp H."/>
            <person name="Overmann J."/>
            <person name="Amann R."/>
            <person name="Jetten M.S.M."/>
            <person name="Mascher T."/>
            <person name="Medema M.H."/>
            <person name="Devos D.P."/>
            <person name="Kaster A.-K."/>
            <person name="Ovreas L."/>
            <person name="Rohde M."/>
            <person name="Galperin M.Y."/>
            <person name="Jogler C."/>
        </authorList>
    </citation>
    <scope>NUCLEOTIDE SEQUENCE [LARGE SCALE GENOMIC DNA]</scope>
    <source>
        <strain evidence="5 6">CA12</strain>
    </source>
</reference>
<feature type="chain" id="PRO_5021744349" evidence="4">
    <location>
        <begin position="35"/>
        <end position="345"/>
    </location>
</feature>
<dbReference type="Pfam" id="PF13432">
    <property type="entry name" value="TPR_16"/>
    <property type="match status" value="1"/>
</dbReference>
<dbReference type="PROSITE" id="PS51318">
    <property type="entry name" value="TAT"/>
    <property type="match status" value="1"/>
</dbReference>
<dbReference type="InterPro" id="IPR011990">
    <property type="entry name" value="TPR-like_helical_dom_sf"/>
</dbReference>
<feature type="region of interest" description="Disordered" evidence="3">
    <location>
        <begin position="33"/>
        <end position="54"/>
    </location>
</feature>
<evidence type="ECO:0000256" key="3">
    <source>
        <dbReference type="SAM" id="MobiDB-lite"/>
    </source>
</evidence>
<dbReference type="InterPro" id="IPR019734">
    <property type="entry name" value="TPR_rpt"/>
</dbReference>
<dbReference type="InterPro" id="IPR051685">
    <property type="entry name" value="Ycf3/AcsC/BcsC/TPR_MFPF"/>
</dbReference>
<evidence type="ECO:0000313" key="6">
    <source>
        <dbReference type="Proteomes" id="UP000318741"/>
    </source>
</evidence>
<proteinExistence type="predicted"/>
<dbReference type="PANTHER" id="PTHR44943">
    <property type="entry name" value="CELLULOSE SYNTHASE OPERON PROTEIN C"/>
    <property type="match status" value="1"/>
</dbReference>
<gene>
    <name evidence="5" type="ORF">CA12_23220</name>
</gene>
<sequence precursor="true">MASAPLPALRRRSLARSLTAAVAVLGLLAPSAPARQDDPADAAPLAEAPAEAPEIAREREIAERFLSLLERNPRPGTALDRAYAFYAERGELADLADRLRSRMEEDEEDAAAPAILGLIEARRGNDDAAIAAFQAAAERAPDDPNPRARLAETLALAGRPVEAAAAYEAALARDPSRRDLPDLLSGLGRALTRGGQEEEAAAVWDRLTEQFPGDDAVREQIAAVLEAEGNLDAALARYEALAAETSDDYRRVAFGLKAAGLKVRLGRTEAAVGDFEALLANLNPDSWLFREVRGGIERSFLRTDDLAGLTAYYEAWLKNHPEDVVAMARLGELLDRQNRDAEARQ</sequence>
<name>A0A517PA29_9PLAN</name>
<keyword evidence="4" id="KW-0732">Signal</keyword>
<dbReference type="SMART" id="SM00028">
    <property type="entry name" value="TPR"/>
    <property type="match status" value="3"/>
</dbReference>
<dbReference type="KEGG" id="acaf:CA12_23220"/>
<keyword evidence="1" id="KW-0677">Repeat</keyword>
<evidence type="ECO:0000256" key="1">
    <source>
        <dbReference type="ARBA" id="ARBA00022737"/>
    </source>
</evidence>
<dbReference type="SUPFAM" id="SSF48452">
    <property type="entry name" value="TPR-like"/>
    <property type="match status" value="1"/>
</dbReference>
<evidence type="ECO:0000256" key="2">
    <source>
        <dbReference type="ARBA" id="ARBA00022803"/>
    </source>
</evidence>
<protein>
    <submittedName>
        <fullName evidence="5">Tetratricopeptide repeat protein</fullName>
    </submittedName>
</protein>
<dbReference type="Proteomes" id="UP000318741">
    <property type="component" value="Chromosome"/>
</dbReference>
<dbReference type="RefSeq" id="WP_165700702.1">
    <property type="nucleotide sequence ID" value="NZ_CP036265.1"/>
</dbReference>
<keyword evidence="6" id="KW-1185">Reference proteome</keyword>
<accession>A0A517PA29</accession>
<dbReference type="Pfam" id="PF14559">
    <property type="entry name" value="TPR_19"/>
    <property type="match status" value="1"/>
</dbReference>